<protein>
    <submittedName>
        <fullName evidence="1">Uncharacterized protein</fullName>
    </submittedName>
</protein>
<dbReference type="RefSeq" id="WP_047913159.1">
    <property type="nucleotide sequence ID" value="NZ_CP118109.1"/>
</dbReference>
<accession>A0ABY7XGV7</accession>
<geneLocation type="plasmid" evidence="1 2">
    <name>unnamed1</name>
</geneLocation>
<sequence length="76" mass="8693">MEEFLNQSKGFLGILQSMLTDKEKENSAEAADLMFEEIRKISEDKELNIREMMNAALAVQAEILQLVIEKTEEMKG</sequence>
<gene>
    <name evidence="1" type="ORF">PUW25_26085</name>
</gene>
<dbReference type="Proteomes" id="UP001221519">
    <property type="component" value="Plasmid unnamed1"/>
</dbReference>
<evidence type="ECO:0000313" key="2">
    <source>
        <dbReference type="Proteomes" id="UP001221519"/>
    </source>
</evidence>
<reference evidence="1 2" key="1">
    <citation type="submission" date="2023-02" db="EMBL/GenBank/DDBJ databases">
        <title>Pathogen: clinical or host-associated sample.</title>
        <authorList>
            <person name="Hergert J."/>
            <person name="Casey R."/>
            <person name="Wagner J."/>
            <person name="Young E.L."/>
            <person name="Oakeson K.F."/>
        </authorList>
    </citation>
    <scope>NUCLEOTIDE SEQUENCE [LARGE SCALE GENOMIC DNA]</scope>
    <source>
        <strain evidence="1 2">2022CK-00829</strain>
        <plasmid evidence="1 2">unnamed1</plasmid>
    </source>
</reference>
<organism evidence="1 2">
    <name type="scientific">Paenibacillus urinalis</name>
    <dbReference type="NCBI Taxonomy" id="521520"/>
    <lineage>
        <taxon>Bacteria</taxon>
        <taxon>Bacillati</taxon>
        <taxon>Bacillota</taxon>
        <taxon>Bacilli</taxon>
        <taxon>Bacillales</taxon>
        <taxon>Paenibacillaceae</taxon>
        <taxon>Paenibacillus</taxon>
    </lineage>
</organism>
<keyword evidence="2" id="KW-1185">Reference proteome</keyword>
<evidence type="ECO:0000313" key="1">
    <source>
        <dbReference type="EMBL" id="WDI05041.1"/>
    </source>
</evidence>
<dbReference type="EMBL" id="CP118109">
    <property type="protein sequence ID" value="WDI05041.1"/>
    <property type="molecule type" value="Genomic_DNA"/>
</dbReference>
<keyword evidence="1" id="KW-0614">Plasmid</keyword>
<proteinExistence type="predicted"/>
<name>A0ABY7XGV7_9BACL</name>